<dbReference type="InterPro" id="IPR006282">
    <property type="entry name" value="Thi_PPkinase"/>
</dbReference>
<dbReference type="InterPro" id="IPR036759">
    <property type="entry name" value="TPK_catalytic_sf"/>
</dbReference>
<dbReference type="GO" id="GO:0004788">
    <property type="term" value="F:thiamine diphosphokinase activity"/>
    <property type="evidence" value="ECO:0007669"/>
    <property type="project" value="UniProtKB-UniRule"/>
</dbReference>
<evidence type="ECO:0000256" key="2">
    <source>
        <dbReference type="ARBA" id="ARBA00022741"/>
    </source>
</evidence>
<dbReference type="Pfam" id="PF04263">
    <property type="entry name" value="TPK_catalytic"/>
    <property type="match status" value="1"/>
</dbReference>
<evidence type="ECO:0000256" key="5">
    <source>
        <dbReference type="NCBIfam" id="TIGR01378"/>
    </source>
</evidence>
<dbReference type="GO" id="GO:0005524">
    <property type="term" value="F:ATP binding"/>
    <property type="evidence" value="ECO:0007669"/>
    <property type="project" value="UniProtKB-KW"/>
</dbReference>
<keyword evidence="3 7" id="KW-0418">Kinase</keyword>
<dbReference type="SUPFAM" id="SSF63999">
    <property type="entry name" value="Thiamin pyrophosphokinase, catalytic domain"/>
    <property type="match status" value="1"/>
</dbReference>
<sequence length="228" mass="23240">MSKTILSRDGAVLLVGGAETSGPALRAAAARAAGVVAADSGADRLLAEGIVPDAVIGDMDSISSAGLAAIPPNSVHRIAEQDSTDFDKCLRHVRAPLVVAHGFLGARLDHGLAVLSVLARYPDRPCLLVGADDAVALLPPEIAFDPGEGTRVSLWPLGPVTGRSEGLRWPIEGLHFAPDGVVGTSNAATGPVRLWTAVPRLLLILPAAAAGSLEAALLSTPASWPARA</sequence>
<dbReference type="NCBIfam" id="TIGR01378">
    <property type="entry name" value="thi_PPkinase"/>
    <property type="match status" value="1"/>
</dbReference>
<dbReference type="PANTHER" id="PTHR41299:SF1">
    <property type="entry name" value="THIAMINE PYROPHOSPHOKINASE"/>
    <property type="match status" value="1"/>
</dbReference>
<dbReference type="GO" id="GO:0016301">
    <property type="term" value="F:kinase activity"/>
    <property type="evidence" value="ECO:0007669"/>
    <property type="project" value="UniProtKB-KW"/>
</dbReference>
<dbReference type="GO" id="GO:0006772">
    <property type="term" value="P:thiamine metabolic process"/>
    <property type="evidence" value="ECO:0007669"/>
    <property type="project" value="UniProtKB-UniRule"/>
</dbReference>
<dbReference type="SUPFAM" id="SSF63862">
    <property type="entry name" value="Thiamin pyrophosphokinase, substrate-binding domain"/>
    <property type="match status" value="1"/>
</dbReference>
<dbReference type="GO" id="GO:0030975">
    <property type="term" value="F:thiamine binding"/>
    <property type="evidence" value="ECO:0007669"/>
    <property type="project" value="InterPro"/>
</dbReference>
<dbReference type="AlphaFoldDB" id="A0A1I2AWR4"/>
<feature type="domain" description="Thiamin pyrophosphokinase catalytic" evidence="6">
    <location>
        <begin position="31"/>
        <end position="121"/>
    </location>
</feature>
<dbReference type="CDD" id="cd07995">
    <property type="entry name" value="TPK"/>
    <property type="match status" value="1"/>
</dbReference>
<name>A0A1I2AWR4_9RHOB</name>
<evidence type="ECO:0000259" key="6">
    <source>
        <dbReference type="Pfam" id="PF04263"/>
    </source>
</evidence>
<protein>
    <recommendedName>
        <fullName evidence="5">Thiamine diphosphokinase</fullName>
        <ecNumber evidence="5">2.7.6.2</ecNumber>
    </recommendedName>
</protein>
<evidence type="ECO:0000313" key="8">
    <source>
        <dbReference type="Proteomes" id="UP000325289"/>
    </source>
</evidence>
<dbReference type="Gene3D" id="3.40.50.10240">
    <property type="entry name" value="Thiamin pyrophosphokinase, catalytic domain"/>
    <property type="match status" value="1"/>
</dbReference>
<dbReference type="OrthoDB" id="7057856at2"/>
<keyword evidence="4" id="KW-0067">ATP-binding</keyword>
<evidence type="ECO:0000256" key="4">
    <source>
        <dbReference type="ARBA" id="ARBA00022840"/>
    </source>
</evidence>
<keyword evidence="8" id="KW-1185">Reference proteome</keyword>
<dbReference type="GO" id="GO:0009229">
    <property type="term" value="P:thiamine diphosphate biosynthetic process"/>
    <property type="evidence" value="ECO:0007669"/>
    <property type="project" value="InterPro"/>
</dbReference>
<proteinExistence type="predicted"/>
<dbReference type="EMBL" id="FOMS01000010">
    <property type="protein sequence ID" value="SFE47423.1"/>
    <property type="molecule type" value="Genomic_DNA"/>
</dbReference>
<dbReference type="RefSeq" id="WP_149756858.1">
    <property type="nucleotide sequence ID" value="NZ_FOMS01000010.1"/>
</dbReference>
<keyword evidence="1" id="KW-0808">Transferase</keyword>
<dbReference type="InterPro" id="IPR036371">
    <property type="entry name" value="TPK_B1-bd_sf"/>
</dbReference>
<evidence type="ECO:0000256" key="3">
    <source>
        <dbReference type="ARBA" id="ARBA00022777"/>
    </source>
</evidence>
<evidence type="ECO:0000313" key="7">
    <source>
        <dbReference type="EMBL" id="SFE47423.1"/>
    </source>
</evidence>
<dbReference type="InterPro" id="IPR053149">
    <property type="entry name" value="TPK"/>
</dbReference>
<dbReference type="InterPro" id="IPR007371">
    <property type="entry name" value="TPK_catalytic"/>
</dbReference>
<dbReference type="EC" id="2.7.6.2" evidence="5"/>
<dbReference type="PANTHER" id="PTHR41299">
    <property type="entry name" value="THIAMINE PYROPHOSPHOKINASE"/>
    <property type="match status" value="1"/>
</dbReference>
<organism evidence="7 8">
    <name type="scientific">Roseivivax sediminis</name>
    <dbReference type="NCBI Taxonomy" id="936889"/>
    <lineage>
        <taxon>Bacteria</taxon>
        <taxon>Pseudomonadati</taxon>
        <taxon>Pseudomonadota</taxon>
        <taxon>Alphaproteobacteria</taxon>
        <taxon>Rhodobacterales</taxon>
        <taxon>Roseobacteraceae</taxon>
        <taxon>Roseivivax</taxon>
    </lineage>
</organism>
<reference evidence="7 8" key="1">
    <citation type="submission" date="2016-10" db="EMBL/GenBank/DDBJ databases">
        <authorList>
            <person name="Varghese N."/>
            <person name="Submissions S."/>
        </authorList>
    </citation>
    <scope>NUCLEOTIDE SEQUENCE [LARGE SCALE GENOMIC DNA]</scope>
    <source>
        <strain evidence="8">YIM D21,KCTC 23444,ACCC 10710</strain>
    </source>
</reference>
<evidence type="ECO:0000256" key="1">
    <source>
        <dbReference type="ARBA" id="ARBA00022679"/>
    </source>
</evidence>
<accession>A0A1I2AWR4</accession>
<keyword evidence="2" id="KW-0547">Nucleotide-binding</keyword>
<dbReference type="Proteomes" id="UP000325289">
    <property type="component" value="Unassembled WGS sequence"/>
</dbReference>
<gene>
    <name evidence="7" type="ORF">SAMN04515678_11063</name>
</gene>